<organism evidence="1 2">
    <name type="scientific">Gangjinia marincola</name>
    <dbReference type="NCBI Taxonomy" id="578463"/>
    <lineage>
        <taxon>Bacteria</taxon>
        <taxon>Pseudomonadati</taxon>
        <taxon>Bacteroidota</taxon>
        <taxon>Flavobacteriia</taxon>
        <taxon>Flavobacteriales</taxon>
        <taxon>Flavobacteriaceae</taxon>
        <taxon>Gangjinia</taxon>
    </lineage>
</organism>
<proteinExistence type="predicted"/>
<evidence type="ECO:0000313" key="2">
    <source>
        <dbReference type="Proteomes" id="UP001500507"/>
    </source>
</evidence>
<reference evidence="1 2" key="1">
    <citation type="journal article" date="2019" name="Int. J. Syst. Evol. Microbiol.">
        <title>The Global Catalogue of Microorganisms (GCM) 10K type strain sequencing project: providing services to taxonomists for standard genome sequencing and annotation.</title>
        <authorList>
            <consortium name="The Broad Institute Genomics Platform"/>
            <consortium name="The Broad Institute Genome Sequencing Center for Infectious Disease"/>
            <person name="Wu L."/>
            <person name="Ma J."/>
        </authorList>
    </citation>
    <scope>NUCLEOTIDE SEQUENCE [LARGE SCALE GENOMIC DNA]</scope>
    <source>
        <strain evidence="1 2">JCM 16082</strain>
    </source>
</reference>
<keyword evidence="2" id="KW-1185">Reference proteome</keyword>
<dbReference type="PROSITE" id="PS51257">
    <property type="entry name" value="PROKAR_LIPOPROTEIN"/>
    <property type="match status" value="1"/>
</dbReference>
<protein>
    <submittedName>
        <fullName evidence="1">LamG domain-containing protein</fullName>
    </submittedName>
</protein>
<comment type="caution">
    <text evidence="1">The sequence shown here is derived from an EMBL/GenBank/DDBJ whole genome shotgun (WGS) entry which is preliminary data.</text>
</comment>
<dbReference type="Pfam" id="PF13385">
    <property type="entry name" value="Laminin_G_3"/>
    <property type="match status" value="1"/>
</dbReference>
<accession>A0ABN1MH49</accession>
<dbReference type="Gene3D" id="2.60.120.200">
    <property type="match status" value="1"/>
</dbReference>
<gene>
    <name evidence="1" type="ORF">GCM10009117_15750</name>
</gene>
<evidence type="ECO:0000313" key="1">
    <source>
        <dbReference type="EMBL" id="GAA0872428.1"/>
    </source>
</evidence>
<dbReference type="RefSeq" id="WP_343765760.1">
    <property type="nucleotide sequence ID" value="NZ_BAAAFG010000015.1"/>
</dbReference>
<dbReference type="Proteomes" id="UP001500507">
    <property type="component" value="Unassembled WGS sequence"/>
</dbReference>
<dbReference type="SUPFAM" id="SSF49899">
    <property type="entry name" value="Concanavalin A-like lectins/glucanases"/>
    <property type="match status" value="1"/>
</dbReference>
<dbReference type="EMBL" id="BAAAFG010000015">
    <property type="protein sequence ID" value="GAA0872428.1"/>
    <property type="molecule type" value="Genomic_DNA"/>
</dbReference>
<dbReference type="InterPro" id="IPR013320">
    <property type="entry name" value="ConA-like_dom_sf"/>
</dbReference>
<sequence>MKNKCIYIVIATGLFFSACNDDDETLTSTPAEENYPTDGLVAYFPFDSSYQDVVTTETQETPTGNLAYTVDREGKSGSAIEFLGNEQYLEVELAGSLTGSPNHEASIAVWVLPNPDGLGGTRLLAETTLASFQCRSFKNTSLKIGGSFAYGLEENPTGTTGIATGSSKSVAENTWVHIALTVGNGEFRIYVNGELIYSDNVFEHNGQPVEPIFEPFNQFVLGANYTKGEYWIGVMDDLFFYKRMLTQEEINLLYTL</sequence>
<name>A0ABN1MH49_9FLAO</name>